<dbReference type="EMBL" id="JARKIB010000083">
    <property type="protein sequence ID" value="KAJ7745330.1"/>
    <property type="molecule type" value="Genomic_DNA"/>
</dbReference>
<organism evidence="1 2">
    <name type="scientific">Mycena metata</name>
    <dbReference type="NCBI Taxonomy" id="1033252"/>
    <lineage>
        <taxon>Eukaryota</taxon>
        <taxon>Fungi</taxon>
        <taxon>Dikarya</taxon>
        <taxon>Basidiomycota</taxon>
        <taxon>Agaricomycotina</taxon>
        <taxon>Agaricomycetes</taxon>
        <taxon>Agaricomycetidae</taxon>
        <taxon>Agaricales</taxon>
        <taxon>Marasmiineae</taxon>
        <taxon>Mycenaceae</taxon>
        <taxon>Mycena</taxon>
    </lineage>
</organism>
<sequence length="155" mass="17755">MSLSLSSPTHPASGVVFPSSAATFETFVILSWAWRSVSGWRWYCRSAARRQRALFFSACNNLDLTPRSLSERHQTFMNGSYVLGYIVKLELWIPRCATTFPIHPKLNNYDFLPIITVSHRLEVTGLISRPIGVSVWNMFYLLDAVVLTGRLWEHF</sequence>
<reference evidence="1" key="1">
    <citation type="submission" date="2023-03" db="EMBL/GenBank/DDBJ databases">
        <title>Massive genome expansion in bonnet fungi (Mycena s.s.) driven by repeated elements and novel gene families across ecological guilds.</title>
        <authorList>
            <consortium name="Lawrence Berkeley National Laboratory"/>
            <person name="Harder C.B."/>
            <person name="Miyauchi S."/>
            <person name="Viragh M."/>
            <person name="Kuo A."/>
            <person name="Thoen E."/>
            <person name="Andreopoulos B."/>
            <person name="Lu D."/>
            <person name="Skrede I."/>
            <person name="Drula E."/>
            <person name="Henrissat B."/>
            <person name="Morin E."/>
            <person name="Kohler A."/>
            <person name="Barry K."/>
            <person name="LaButti K."/>
            <person name="Morin E."/>
            <person name="Salamov A."/>
            <person name="Lipzen A."/>
            <person name="Mereny Z."/>
            <person name="Hegedus B."/>
            <person name="Baldrian P."/>
            <person name="Stursova M."/>
            <person name="Weitz H."/>
            <person name="Taylor A."/>
            <person name="Grigoriev I.V."/>
            <person name="Nagy L.G."/>
            <person name="Martin F."/>
            <person name="Kauserud H."/>
        </authorList>
    </citation>
    <scope>NUCLEOTIDE SEQUENCE</scope>
    <source>
        <strain evidence="1">CBHHK182m</strain>
    </source>
</reference>
<gene>
    <name evidence="1" type="ORF">B0H16DRAFT_1462839</name>
</gene>
<evidence type="ECO:0000313" key="1">
    <source>
        <dbReference type="EMBL" id="KAJ7745330.1"/>
    </source>
</evidence>
<name>A0AAD7IM34_9AGAR</name>
<dbReference type="AlphaFoldDB" id="A0AAD7IM34"/>
<accession>A0AAD7IM34</accession>
<dbReference type="Proteomes" id="UP001215598">
    <property type="component" value="Unassembled WGS sequence"/>
</dbReference>
<keyword evidence="2" id="KW-1185">Reference proteome</keyword>
<proteinExistence type="predicted"/>
<protein>
    <submittedName>
        <fullName evidence="1">Uncharacterized protein</fullName>
    </submittedName>
</protein>
<evidence type="ECO:0000313" key="2">
    <source>
        <dbReference type="Proteomes" id="UP001215598"/>
    </source>
</evidence>
<comment type="caution">
    <text evidence="1">The sequence shown here is derived from an EMBL/GenBank/DDBJ whole genome shotgun (WGS) entry which is preliminary data.</text>
</comment>